<dbReference type="InterPro" id="IPR001789">
    <property type="entry name" value="Sig_transdc_resp-reg_receiver"/>
</dbReference>
<dbReference type="PANTHER" id="PTHR48111">
    <property type="entry name" value="REGULATOR OF RPOS"/>
    <property type="match status" value="1"/>
</dbReference>
<sequence>MKVLIVDDEPLARERLQRLLGRVRPDVESRTADSGESAVAELARFDAELILLDVRMPGMGGLALAAKVAEQEQPPAVIFCTAYDEYALDALRHQAVAYLLKPVREAELEQALAQAGRVNRAQVAALREEPASGRRQVSSQGHRGLETLPVADIRCFVAEQKYVTAYASGRELLLPDALKDLEEEFGDRFLRVHRNALVALAHVLRLARDGDGWCVELEGTDLRPAVSRRHLAAVKERLLSR</sequence>
<evidence type="ECO:0000256" key="2">
    <source>
        <dbReference type="ARBA" id="ARBA00023125"/>
    </source>
</evidence>
<feature type="modified residue" description="4-aspartylphosphate" evidence="3">
    <location>
        <position position="53"/>
    </location>
</feature>
<dbReference type="InterPro" id="IPR007492">
    <property type="entry name" value="LytTR_DNA-bd_dom"/>
</dbReference>
<reference evidence="6 7" key="1">
    <citation type="submission" date="2019-08" db="EMBL/GenBank/DDBJ databases">
        <title>Parahaliea maris sp. nov., isolated from the surface seawater.</title>
        <authorList>
            <person name="Liu Y."/>
        </authorList>
    </citation>
    <scope>NUCLEOTIDE SEQUENCE [LARGE SCALE GENOMIC DNA]</scope>
    <source>
        <strain evidence="6 7">HSLHS9</strain>
    </source>
</reference>
<dbReference type="SUPFAM" id="SSF52172">
    <property type="entry name" value="CheY-like"/>
    <property type="match status" value="1"/>
</dbReference>
<protein>
    <submittedName>
        <fullName evidence="6">Response regulator transcription factor</fullName>
    </submittedName>
</protein>
<dbReference type="InterPro" id="IPR011006">
    <property type="entry name" value="CheY-like_superfamily"/>
</dbReference>
<dbReference type="GO" id="GO:0006355">
    <property type="term" value="P:regulation of DNA-templated transcription"/>
    <property type="evidence" value="ECO:0007669"/>
    <property type="project" value="TreeGrafter"/>
</dbReference>
<dbReference type="GO" id="GO:0032993">
    <property type="term" value="C:protein-DNA complex"/>
    <property type="evidence" value="ECO:0007669"/>
    <property type="project" value="TreeGrafter"/>
</dbReference>
<keyword evidence="3" id="KW-0597">Phosphoprotein</keyword>
<dbReference type="GO" id="GO:0000976">
    <property type="term" value="F:transcription cis-regulatory region binding"/>
    <property type="evidence" value="ECO:0007669"/>
    <property type="project" value="TreeGrafter"/>
</dbReference>
<dbReference type="Gene3D" id="3.40.50.2300">
    <property type="match status" value="1"/>
</dbReference>
<dbReference type="Proteomes" id="UP000321039">
    <property type="component" value="Unassembled WGS sequence"/>
</dbReference>
<dbReference type="CDD" id="cd17536">
    <property type="entry name" value="REC_YesN-like"/>
    <property type="match status" value="1"/>
</dbReference>
<comment type="caution">
    <text evidence="6">The sequence shown here is derived from an EMBL/GenBank/DDBJ whole genome shotgun (WGS) entry which is preliminary data.</text>
</comment>
<dbReference type="RefSeq" id="WP_148068588.1">
    <property type="nucleotide sequence ID" value="NZ_VRZA01000003.1"/>
</dbReference>
<dbReference type="PANTHER" id="PTHR48111:SF3">
    <property type="entry name" value="TRANSCRIPTIONAL REGULATORY PROTEIN BTSR"/>
    <property type="match status" value="1"/>
</dbReference>
<dbReference type="PROSITE" id="PS50930">
    <property type="entry name" value="HTH_LYTTR"/>
    <property type="match status" value="1"/>
</dbReference>
<accession>A0A5C9A0F7</accession>
<feature type="domain" description="HTH LytTR-type" evidence="5">
    <location>
        <begin position="137"/>
        <end position="240"/>
    </location>
</feature>
<dbReference type="Pfam" id="PF00072">
    <property type="entry name" value="Response_reg"/>
    <property type="match status" value="1"/>
</dbReference>
<evidence type="ECO:0000259" key="4">
    <source>
        <dbReference type="PROSITE" id="PS50110"/>
    </source>
</evidence>
<dbReference type="InterPro" id="IPR039420">
    <property type="entry name" value="WalR-like"/>
</dbReference>
<gene>
    <name evidence="6" type="ORF">FV139_11680</name>
</gene>
<proteinExistence type="predicted"/>
<feature type="domain" description="Response regulatory" evidence="4">
    <location>
        <begin position="2"/>
        <end position="116"/>
    </location>
</feature>
<dbReference type="SMART" id="SM00448">
    <property type="entry name" value="REC"/>
    <property type="match status" value="1"/>
</dbReference>
<evidence type="ECO:0000256" key="1">
    <source>
        <dbReference type="ARBA" id="ARBA00023012"/>
    </source>
</evidence>
<organism evidence="6 7">
    <name type="scientific">Parahaliea maris</name>
    <dbReference type="NCBI Taxonomy" id="2716870"/>
    <lineage>
        <taxon>Bacteria</taxon>
        <taxon>Pseudomonadati</taxon>
        <taxon>Pseudomonadota</taxon>
        <taxon>Gammaproteobacteria</taxon>
        <taxon>Cellvibrionales</taxon>
        <taxon>Halieaceae</taxon>
        <taxon>Parahaliea</taxon>
    </lineage>
</organism>
<dbReference type="Pfam" id="PF04397">
    <property type="entry name" value="LytTR"/>
    <property type="match status" value="1"/>
</dbReference>
<keyword evidence="2" id="KW-0238">DNA-binding</keyword>
<evidence type="ECO:0000313" key="7">
    <source>
        <dbReference type="Proteomes" id="UP000321039"/>
    </source>
</evidence>
<keyword evidence="7" id="KW-1185">Reference proteome</keyword>
<evidence type="ECO:0000313" key="6">
    <source>
        <dbReference type="EMBL" id="TXS94246.1"/>
    </source>
</evidence>
<dbReference type="GO" id="GO:0005829">
    <property type="term" value="C:cytosol"/>
    <property type="evidence" value="ECO:0007669"/>
    <property type="project" value="TreeGrafter"/>
</dbReference>
<evidence type="ECO:0000256" key="3">
    <source>
        <dbReference type="PROSITE-ProRule" id="PRU00169"/>
    </source>
</evidence>
<dbReference type="SMART" id="SM00850">
    <property type="entry name" value="LytTR"/>
    <property type="match status" value="1"/>
</dbReference>
<name>A0A5C9A0F7_9GAMM</name>
<dbReference type="AlphaFoldDB" id="A0A5C9A0F7"/>
<dbReference type="Gene3D" id="2.40.50.1020">
    <property type="entry name" value="LytTr DNA-binding domain"/>
    <property type="match status" value="1"/>
</dbReference>
<dbReference type="PROSITE" id="PS50110">
    <property type="entry name" value="RESPONSE_REGULATORY"/>
    <property type="match status" value="1"/>
</dbReference>
<dbReference type="EMBL" id="VRZA01000003">
    <property type="protein sequence ID" value="TXS94246.1"/>
    <property type="molecule type" value="Genomic_DNA"/>
</dbReference>
<evidence type="ECO:0000259" key="5">
    <source>
        <dbReference type="PROSITE" id="PS50930"/>
    </source>
</evidence>
<dbReference type="GO" id="GO:0000156">
    <property type="term" value="F:phosphorelay response regulator activity"/>
    <property type="evidence" value="ECO:0007669"/>
    <property type="project" value="TreeGrafter"/>
</dbReference>
<keyword evidence="1" id="KW-0902">Two-component regulatory system</keyword>